<dbReference type="PANTHER" id="PTHR11533:SF174">
    <property type="entry name" value="PUROMYCIN-SENSITIVE AMINOPEPTIDASE-RELATED"/>
    <property type="match status" value="1"/>
</dbReference>
<accession>A0A1Q2M3L3</accession>
<dbReference type="CDD" id="cd09604">
    <property type="entry name" value="M1_APN_like"/>
    <property type="match status" value="1"/>
</dbReference>
<protein>
    <recommendedName>
        <fullName evidence="1">Peptidase M1 membrane alanine aminopeptidase domain-containing protein</fullName>
    </recommendedName>
</protein>
<dbReference type="STRING" id="260552.Mag101_06130"/>
<dbReference type="Gene3D" id="1.10.390.10">
    <property type="entry name" value="Neutral Protease Domain 2"/>
    <property type="match status" value="1"/>
</dbReference>
<dbReference type="GO" id="GO:0070006">
    <property type="term" value="F:metalloaminopeptidase activity"/>
    <property type="evidence" value="ECO:0007669"/>
    <property type="project" value="TreeGrafter"/>
</dbReference>
<evidence type="ECO:0000259" key="1">
    <source>
        <dbReference type="Pfam" id="PF01433"/>
    </source>
</evidence>
<proteinExistence type="predicted"/>
<dbReference type="InterPro" id="IPR027268">
    <property type="entry name" value="Peptidase_M4/M1_CTD_sf"/>
</dbReference>
<dbReference type="KEGG" id="maga:Mag101_06130"/>
<dbReference type="InterPro" id="IPR014782">
    <property type="entry name" value="Peptidase_M1_dom"/>
</dbReference>
<reference evidence="2" key="1">
    <citation type="submission" date="2017-02" db="EMBL/GenBank/DDBJ databases">
        <title>Genome of Microbulbifer agarilyticus GP101.</title>
        <authorList>
            <person name="Jung J."/>
            <person name="Bae S.S."/>
            <person name="Baek K."/>
        </authorList>
    </citation>
    <scope>NUCLEOTIDE SEQUENCE [LARGE SCALE GENOMIC DNA]</scope>
    <source>
        <strain evidence="2">GP101</strain>
    </source>
</reference>
<gene>
    <name evidence="2" type="ORF">Mag101_06130</name>
</gene>
<dbReference type="AlphaFoldDB" id="A0A1Q2M3L3"/>
<dbReference type="EMBL" id="CP019650">
    <property type="protein sequence ID" value="AQQ67260.1"/>
    <property type="molecule type" value="Genomic_DNA"/>
</dbReference>
<evidence type="ECO:0000313" key="2">
    <source>
        <dbReference type="EMBL" id="AQQ67260.1"/>
    </source>
</evidence>
<dbReference type="GO" id="GO:0005737">
    <property type="term" value="C:cytoplasm"/>
    <property type="evidence" value="ECO:0007669"/>
    <property type="project" value="TreeGrafter"/>
</dbReference>
<dbReference type="GO" id="GO:0005615">
    <property type="term" value="C:extracellular space"/>
    <property type="evidence" value="ECO:0007669"/>
    <property type="project" value="TreeGrafter"/>
</dbReference>
<name>A0A1Q2M3L3_9GAMM</name>
<organism evidence="2 3">
    <name type="scientific">Microbulbifer agarilyticus</name>
    <dbReference type="NCBI Taxonomy" id="260552"/>
    <lineage>
        <taxon>Bacteria</taxon>
        <taxon>Pseudomonadati</taxon>
        <taxon>Pseudomonadota</taxon>
        <taxon>Gammaproteobacteria</taxon>
        <taxon>Cellvibrionales</taxon>
        <taxon>Microbulbiferaceae</taxon>
        <taxon>Microbulbifer</taxon>
    </lineage>
</organism>
<feature type="domain" description="Peptidase M1 membrane alanine aminopeptidase" evidence="1">
    <location>
        <begin position="378"/>
        <end position="556"/>
    </location>
</feature>
<dbReference type="Pfam" id="PF01433">
    <property type="entry name" value="Peptidase_M1"/>
    <property type="match status" value="1"/>
</dbReference>
<sequence>MAIWGLSCSLLVNTTGSSAAASKEPSADPFLKLTQTDLDLGFYRSANGLPATNYWQQAVDYTINATLDPIAHEITATATIDYQNNSPDSLSHLYFALDHNAFRPEAEATFQLLTSGKTSSQSRKQARVSAGGFNILNVLDNRSNTLTWREQGTNLQITLPEPLRSGDTQTLQISWTLPLTDKVATGVRSGYETLGDGARIYVAAHWFPRALAYTDYAGWQLKPFLQQGEFSTEFGDYSVTISVPENYTVAASGDLQNPRQVLNKKQFNALESASREAVTIIGPSEASQRRKKSADKDFRWIFSGETMRDFAFAASPAFLWQAKVDSQGRKLQQFYPHEAASLWERFGLAAIDHTLRVYDDALLPLNMQSISVVNAAGIGMEYPGLATVATRPERTVNTEQHPAWDRLTKYDFIGSVIHEVGHNYLPMKINTDEREWAWLDEGLVSFIEYRAEHSWEASFDVIYGEPRTIAGYTNHDLHQPIMSSADSLYRKIDNAYNKTASMLNTLRHLVLGPEVFDPALSAFAKAWEGKRPMPGDFFRAIESASGTDLSWFWRNWFYENKHIDLTISAVTLEDQRLVVSTKDVRSPPAMAYTVGQIRDFMVDEDTTLIDSYTAPLHEDRVNATADSLETDEAARKTHWYMLTIENHGNGLLPIPLQLDFYNAPSQNLTIPVYAWMNAKNGAVQLDLPLDRKLVSACVDPLWLTPDTNRKNNCVEVENP</sequence>
<dbReference type="PANTHER" id="PTHR11533">
    <property type="entry name" value="PROTEASE M1 ZINC METALLOPROTEASE"/>
    <property type="match status" value="1"/>
</dbReference>
<dbReference type="GO" id="GO:0042277">
    <property type="term" value="F:peptide binding"/>
    <property type="evidence" value="ECO:0007669"/>
    <property type="project" value="TreeGrafter"/>
</dbReference>
<dbReference type="GO" id="GO:0043171">
    <property type="term" value="P:peptide catabolic process"/>
    <property type="evidence" value="ECO:0007669"/>
    <property type="project" value="TreeGrafter"/>
</dbReference>
<keyword evidence="3" id="KW-1185">Reference proteome</keyword>
<dbReference type="GO" id="GO:0016020">
    <property type="term" value="C:membrane"/>
    <property type="evidence" value="ECO:0007669"/>
    <property type="project" value="TreeGrafter"/>
</dbReference>
<dbReference type="SUPFAM" id="SSF55486">
    <property type="entry name" value="Metalloproteases ('zincins'), catalytic domain"/>
    <property type="match status" value="1"/>
</dbReference>
<dbReference type="InterPro" id="IPR050344">
    <property type="entry name" value="Peptidase_M1_aminopeptidases"/>
</dbReference>
<dbReference type="Proteomes" id="UP000188219">
    <property type="component" value="Chromosome"/>
</dbReference>
<evidence type="ECO:0000313" key="3">
    <source>
        <dbReference type="Proteomes" id="UP000188219"/>
    </source>
</evidence>
<dbReference type="GO" id="GO:0008270">
    <property type="term" value="F:zinc ion binding"/>
    <property type="evidence" value="ECO:0007669"/>
    <property type="project" value="InterPro"/>
</dbReference>